<dbReference type="STRING" id="197461.A3843_18800"/>
<dbReference type="EMBL" id="LVVZ01000041">
    <property type="protein sequence ID" value="OKL42740.1"/>
    <property type="molecule type" value="Genomic_DNA"/>
</dbReference>
<keyword evidence="3 6" id="KW-0812">Transmembrane</keyword>
<dbReference type="AlphaFoldDB" id="A0A1U7JDB0"/>
<evidence type="ECO:0000313" key="9">
    <source>
        <dbReference type="Proteomes" id="UP000185783"/>
    </source>
</evidence>
<organism evidence="8 9">
    <name type="scientific">Pseudovibrio exalbescens</name>
    <dbReference type="NCBI Taxonomy" id="197461"/>
    <lineage>
        <taxon>Bacteria</taxon>
        <taxon>Pseudomonadati</taxon>
        <taxon>Pseudomonadota</taxon>
        <taxon>Alphaproteobacteria</taxon>
        <taxon>Hyphomicrobiales</taxon>
        <taxon>Stappiaceae</taxon>
        <taxon>Pseudovibrio</taxon>
    </lineage>
</organism>
<dbReference type="InterPro" id="IPR003838">
    <property type="entry name" value="ABC3_permease_C"/>
</dbReference>
<keyword evidence="2" id="KW-1003">Cell membrane</keyword>
<feature type="domain" description="ABC3 transporter permease C-terminal" evidence="7">
    <location>
        <begin position="315"/>
        <end position="428"/>
    </location>
</feature>
<keyword evidence="5 6" id="KW-0472">Membrane</keyword>
<dbReference type="Pfam" id="PF02687">
    <property type="entry name" value="FtsX"/>
    <property type="match status" value="1"/>
</dbReference>
<comment type="subcellular location">
    <subcellularLocation>
        <location evidence="1">Cell membrane</location>
        <topology evidence="1">Multi-pass membrane protein</topology>
    </subcellularLocation>
</comment>
<evidence type="ECO:0000256" key="1">
    <source>
        <dbReference type="ARBA" id="ARBA00004651"/>
    </source>
</evidence>
<evidence type="ECO:0000256" key="6">
    <source>
        <dbReference type="SAM" id="Phobius"/>
    </source>
</evidence>
<protein>
    <recommendedName>
        <fullName evidence="7">ABC3 transporter permease C-terminal domain-containing protein</fullName>
    </recommendedName>
</protein>
<feature type="transmembrane region" description="Helical" evidence="6">
    <location>
        <begin position="309"/>
        <end position="332"/>
    </location>
</feature>
<evidence type="ECO:0000256" key="5">
    <source>
        <dbReference type="ARBA" id="ARBA00023136"/>
    </source>
</evidence>
<feature type="transmembrane region" description="Helical" evidence="6">
    <location>
        <begin position="352"/>
        <end position="380"/>
    </location>
</feature>
<feature type="transmembrane region" description="Helical" evidence="6">
    <location>
        <begin position="54"/>
        <end position="72"/>
    </location>
</feature>
<proteinExistence type="predicted"/>
<feature type="transmembrane region" description="Helical" evidence="6">
    <location>
        <begin position="404"/>
        <end position="426"/>
    </location>
</feature>
<dbReference type="InterPro" id="IPR051125">
    <property type="entry name" value="ABC-4/HrtB_transporter"/>
</dbReference>
<keyword evidence="9" id="KW-1185">Reference proteome</keyword>
<dbReference type="GO" id="GO:0005886">
    <property type="term" value="C:plasma membrane"/>
    <property type="evidence" value="ECO:0007669"/>
    <property type="project" value="UniProtKB-SubCell"/>
</dbReference>
<sequence>MADLWQALPPTFQDTLWLLALLAPTFIVGGMVCKGYRPFGLIGALLWRYRWTNLVFILLIAVSVGIGVGLIAQERGLRKGSARAAEKFDLIVAAPGSEITMLFASVYLRPSDVPLLDATRFQNVASNPRVDMAAPIAFGDSYAGAPVVGTTAEFISHLAGNLVEGRLFQTSTEAVAGAAVSLPLGSQFSPDHGVGDGAEHGAHDGHVNTIVGRMPPTGSPWDKAILVPVEGVWEVHGLPNGHPPHASDRLGPPFDPEFFPGTPAVLVRAQELWSNYALRSEFTRDDMMAFFPGAVLAQLHSVMGDIRQVMSVMAVLTQVLVTAGVLTGLIVLTRLFSRRLALLRALGAPRRFVFSVVWGYAATLIATGSLAGLMVGWVAVGQISRIVSQRTDILVNAQLGWAELHLVAGFVSLTVVLALLPAFLAMSRNVLADLRA</sequence>
<accession>A0A1U7JDB0</accession>
<dbReference type="PANTHER" id="PTHR43738:SF2">
    <property type="entry name" value="ABC TRANSPORTER PERMEASE"/>
    <property type="match status" value="1"/>
</dbReference>
<evidence type="ECO:0000256" key="3">
    <source>
        <dbReference type="ARBA" id="ARBA00022692"/>
    </source>
</evidence>
<reference evidence="8 9" key="1">
    <citation type="submission" date="2016-03" db="EMBL/GenBank/DDBJ databases">
        <title>Genome sequence of Nesiotobacter sp. nov., a moderately halophilic alphaproteobacterium isolated from the Yellow Sea, China.</title>
        <authorList>
            <person name="Zhang G."/>
            <person name="Zhang R."/>
        </authorList>
    </citation>
    <scope>NUCLEOTIDE SEQUENCE [LARGE SCALE GENOMIC DNA]</scope>
    <source>
        <strain evidence="8 9">WB1-6</strain>
    </source>
</reference>
<evidence type="ECO:0000313" key="8">
    <source>
        <dbReference type="EMBL" id="OKL42740.1"/>
    </source>
</evidence>
<keyword evidence="4 6" id="KW-1133">Transmembrane helix</keyword>
<comment type="caution">
    <text evidence="8">The sequence shown here is derived from an EMBL/GenBank/DDBJ whole genome shotgun (WGS) entry which is preliminary data.</text>
</comment>
<feature type="transmembrane region" description="Helical" evidence="6">
    <location>
        <begin position="15"/>
        <end position="33"/>
    </location>
</feature>
<dbReference type="PANTHER" id="PTHR43738">
    <property type="entry name" value="ABC TRANSPORTER, MEMBRANE PROTEIN"/>
    <property type="match status" value="1"/>
</dbReference>
<name>A0A1U7JDB0_9HYPH</name>
<gene>
    <name evidence="8" type="ORF">A3843_18800</name>
</gene>
<evidence type="ECO:0000256" key="4">
    <source>
        <dbReference type="ARBA" id="ARBA00022989"/>
    </source>
</evidence>
<evidence type="ECO:0000256" key="2">
    <source>
        <dbReference type="ARBA" id="ARBA00022475"/>
    </source>
</evidence>
<dbReference type="Proteomes" id="UP000185783">
    <property type="component" value="Unassembled WGS sequence"/>
</dbReference>
<evidence type="ECO:0000259" key="7">
    <source>
        <dbReference type="Pfam" id="PF02687"/>
    </source>
</evidence>